<dbReference type="InterPro" id="IPR003442">
    <property type="entry name" value="T6A_TsaE"/>
</dbReference>
<evidence type="ECO:0000256" key="5">
    <source>
        <dbReference type="ARBA" id="ARBA00022694"/>
    </source>
</evidence>
<dbReference type="Gene3D" id="3.40.50.300">
    <property type="entry name" value="P-loop containing nucleotide triphosphate hydrolases"/>
    <property type="match status" value="1"/>
</dbReference>
<organism evidence="11 12">
    <name type="scientific">Candidatus Desulfaltia bathyphila</name>
    <dbReference type="NCBI Taxonomy" id="2841697"/>
    <lineage>
        <taxon>Bacteria</taxon>
        <taxon>Pseudomonadati</taxon>
        <taxon>Thermodesulfobacteriota</taxon>
        <taxon>Desulfobacteria</taxon>
        <taxon>Desulfobacterales</taxon>
        <taxon>Desulfobacterales incertae sedis</taxon>
        <taxon>Candidatus Desulfaltia</taxon>
    </lineage>
</organism>
<keyword evidence="6" id="KW-0479">Metal-binding</keyword>
<dbReference type="GO" id="GO:0002949">
    <property type="term" value="P:tRNA threonylcarbamoyladenosine modification"/>
    <property type="evidence" value="ECO:0007669"/>
    <property type="project" value="InterPro"/>
</dbReference>
<evidence type="ECO:0000256" key="7">
    <source>
        <dbReference type="ARBA" id="ARBA00022741"/>
    </source>
</evidence>
<dbReference type="EMBL" id="JACNLL010000052">
    <property type="protein sequence ID" value="MBC8199407.1"/>
    <property type="molecule type" value="Genomic_DNA"/>
</dbReference>
<dbReference type="AlphaFoldDB" id="A0A8J6T6V6"/>
<evidence type="ECO:0000256" key="3">
    <source>
        <dbReference type="ARBA" id="ARBA00019010"/>
    </source>
</evidence>
<dbReference type="Proteomes" id="UP000603545">
    <property type="component" value="Unassembled WGS sequence"/>
</dbReference>
<dbReference type="Pfam" id="PF02367">
    <property type="entry name" value="TsaE"/>
    <property type="match status" value="1"/>
</dbReference>
<dbReference type="NCBIfam" id="TIGR00150">
    <property type="entry name" value="T6A_YjeE"/>
    <property type="match status" value="1"/>
</dbReference>
<keyword evidence="8" id="KW-0067">ATP-binding</keyword>
<name>A0A8J6T6V6_9BACT</name>
<protein>
    <recommendedName>
        <fullName evidence="3">tRNA threonylcarbamoyladenosine biosynthesis protein TsaE</fullName>
    </recommendedName>
    <alternativeName>
        <fullName evidence="10">t(6)A37 threonylcarbamoyladenosine biosynthesis protein TsaE</fullName>
    </alternativeName>
</protein>
<evidence type="ECO:0000256" key="10">
    <source>
        <dbReference type="ARBA" id="ARBA00032441"/>
    </source>
</evidence>
<evidence type="ECO:0000256" key="2">
    <source>
        <dbReference type="ARBA" id="ARBA00007599"/>
    </source>
</evidence>
<dbReference type="InterPro" id="IPR027417">
    <property type="entry name" value="P-loop_NTPase"/>
</dbReference>
<evidence type="ECO:0000256" key="4">
    <source>
        <dbReference type="ARBA" id="ARBA00022490"/>
    </source>
</evidence>
<evidence type="ECO:0000256" key="1">
    <source>
        <dbReference type="ARBA" id="ARBA00004496"/>
    </source>
</evidence>
<dbReference type="PANTHER" id="PTHR33540:SF2">
    <property type="entry name" value="TRNA THREONYLCARBAMOYLADENOSINE BIOSYNTHESIS PROTEIN TSAE"/>
    <property type="match status" value="1"/>
</dbReference>
<keyword evidence="5" id="KW-0819">tRNA processing</keyword>
<gene>
    <name evidence="11" type="primary">tsaE</name>
    <name evidence="11" type="ORF">H8E80_05090</name>
</gene>
<evidence type="ECO:0000256" key="8">
    <source>
        <dbReference type="ARBA" id="ARBA00022840"/>
    </source>
</evidence>
<proteinExistence type="inferred from homology"/>
<keyword evidence="9" id="KW-0460">Magnesium</keyword>
<comment type="caution">
    <text evidence="11">The sequence shown here is derived from an EMBL/GenBank/DDBJ whole genome shotgun (WGS) entry which is preliminary data.</text>
</comment>
<evidence type="ECO:0000256" key="6">
    <source>
        <dbReference type="ARBA" id="ARBA00022723"/>
    </source>
</evidence>
<keyword evidence="4" id="KW-0963">Cytoplasm</keyword>
<dbReference type="GO" id="GO:0005737">
    <property type="term" value="C:cytoplasm"/>
    <property type="evidence" value="ECO:0007669"/>
    <property type="project" value="UniProtKB-SubCell"/>
</dbReference>
<accession>A0A8J6T6V6</accession>
<evidence type="ECO:0000256" key="9">
    <source>
        <dbReference type="ARBA" id="ARBA00022842"/>
    </source>
</evidence>
<evidence type="ECO:0000313" key="11">
    <source>
        <dbReference type="EMBL" id="MBC8199407.1"/>
    </source>
</evidence>
<evidence type="ECO:0000313" key="12">
    <source>
        <dbReference type="Proteomes" id="UP000603545"/>
    </source>
</evidence>
<dbReference type="PANTHER" id="PTHR33540">
    <property type="entry name" value="TRNA THREONYLCARBAMOYLADENOSINE BIOSYNTHESIS PROTEIN TSAE"/>
    <property type="match status" value="1"/>
</dbReference>
<keyword evidence="7" id="KW-0547">Nucleotide-binding</keyword>
<comment type="subcellular location">
    <subcellularLocation>
        <location evidence="1">Cytoplasm</location>
    </subcellularLocation>
</comment>
<comment type="similarity">
    <text evidence="2">Belongs to the TsaE family.</text>
</comment>
<dbReference type="SUPFAM" id="SSF52540">
    <property type="entry name" value="P-loop containing nucleoside triphosphate hydrolases"/>
    <property type="match status" value="1"/>
</dbReference>
<sequence length="161" mass="17840">MSHFAGIQVITRCLEETQLLGQKIGTSISAGTVICLTGDLGSGKTSFVQGLAMGLGVPDDYYITSPTYVLINEYPGRYPLFHVDLYRIEEPVDFEDIGLYEILHGKGVVVVEWADKLSKDFLAEYLTIHFEILNEESRKLTISANVPEVSALVERIAKAWA</sequence>
<dbReference type="GO" id="GO:0005524">
    <property type="term" value="F:ATP binding"/>
    <property type="evidence" value="ECO:0007669"/>
    <property type="project" value="UniProtKB-KW"/>
</dbReference>
<reference evidence="11 12" key="1">
    <citation type="submission" date="2020-08" db="EMBL/GenBank/DDBJ databases">
        <title>Bridging the membrane lipid divide: bacteria of the FCB group superphylum have the potential to synthesize archaeal ether lipids.</title>
        <authorList>
            <person name="Villanueva L."/>
            <person name="Von Meijenfeldt F.A.B."/>
            <person name="Westbye A.B."/>
            <person name="Yadav S."/>
            <person name="Hopmans E.C."/>
            <person name="Dutilh B.E."/>
            <person name="Sinninghe Damste J.S."/>
        </authorList>
    </citation>
    <scope>NUCLEOTIDE SEQUENCE [LARGE SCALE GENOMIC DNA]</scope>
    <source>
        <strain evidence="11">NIOZ-UU82</strain>
    </source>
</reference>
<dbReference type="GO" id="GO:0046872">
    <property type="term" value="F:metal ion binding"/>
    <property type="evidence" value="ECO:0007669"/>
    <property type="project" value="UniProtKB-KW"/>
</dbReference>